<dbReference type="Gene3D" id="3.90.180.10">
    <property type="entry name" value="Medium-chain alcohol dehydrogenases, catalytic domain"/>
    <property type="match status" value="1"/>
</dbReference>
<feature type="domain" description="Enoyl reductase (ER)" evidence="1">
    <location>
        <begin position="15"/>
        <end position="331"/>
    </location>
</feature>
<dbReference type="InterPro" id="IPR020843">
    <property type="entry name" value="ER"/>
</dbReference>
<proteinExistence type="predicted"/>
<dbReference type="Gene3D" id="3.40.50.720">
    <property type="entry name" value="NAD(P)-binding Rossmann-like Domain"/>
    <property type="match status" value="1"/>
</dbReference>
<dbReference type="InterPro" id="IPR050700">
    <property type="entry name" value="YIM1/Zinc_Alcohol_DH_Fams"/>
</dbReference>
<dbReference type="OrthoDB" id="201656at2759"/>
<sequence>MQTMKAWLYNTTTGGLEKNLYLPTLAPKPQLISPNQILVEVISMGLNPTDYKIPELGLVAKAVIPTPASPGLDFCGRVAATGNTVDSLRIGELVWGRLDGPTRHGTLGQFVIASATGCVPLPDGVDPDQAAGLASAGITAYQSIVPNVKKGDRVFINGGSGGTGIFGIQIAKIKGCHVTTTCSAANMELCKSLGADEVIDYTSVDVCQALKEKGEVFGLAVDNVGAPADLYKASSSFLLPLGKFVQVGAEVSWGATATVMSNFMVPSFLGGGKRKYEFISVKNKYEDLNELATWLKEGKLKSVIDSAFEFEDAPKAFEKLKKGRAKGKIVVHVTKL</sequence>
<keyword evidence="3" id="KW-1185">Reference proteome</keyword>
<dbReference type="Proteomes" id="UP000250140">
    <property type="component" value="Unassembled WGS sequence"/>
</dbReference>
<protein>
    <submittedName>
        <fullName evidence="2">GroES-like protein</fullName>
    </submittedName>
</protein>
<dbReference type="Pfam" id="PF08240">
    <property type="entry name" value="ADH_N"/>
    <property type="match status" value="1"/>
</dbReference>
<dbReference type="InterPro" id="IPR036291">
    <property type="entry name" value="NAD(P)-bd_dom_sf"/>
</dbReference>
<accession>A0A8E2JVJ3</accession>
<dbReference type="Pfam" id="PF13602">
    <property type="entry name" value="ADH_zinc_N_2"/>
    <property type="match status" value="1"/>
</dbReference>
<dbReference type="PANTHER" id="PTHR11695">
    <property type="entry name" value="ALCOHOL DEHYDROGENASE RELATED"/>
    <property type="match status" value="1"/>
</dbReference>
<dbReference type="AlphaFoldDB" id="A0A8E2JVJ3"/>
<dbReference type="SUPFAM" id="SSF51735">
    <property type="entry name" value="NAD(P)-binding Rossmann-fold domains"/>
    <property type="match status" value="1"/>
</dbReference>
<dbReference type="InterPro" id="IPR011032">
    <property type="entry name" value="GroES-like_sf"/>
</dbReference>
<evidence type="ECO:0000313" key="2">
    <source>
        <dbReference type="EMBL" id="OCL11073.1"/>
    </source>
</evidence>
<dbReference type="PANTHER" id="PTHR11695:SF294">
    <property type="entry name" value="RETICULON-4-INTERACTING PROTEIN 1, MITOCHONDRIAL"/>
    <property type="match status" value="1"/>
</dbReference>
<evidence type="ECO:0000313" key="3">
    <source>
        <dbReference type="Proteomes" id="UP000250140"/>
    </source>
</evidence>
<reference evidence="2 3" key="1">
    <citation type="journal article" date="2016" name="Nat. Commun.">
        <title>Ectomycorrhizal ecology is imprinted in the genome of the dominant symbiotic fungus Cenococcum geophilum.</title>
        <authorList>
            <consortium name="DOE Joint Genome Institute"/>
            <person name="Peter M."/>
            <person name="Kohler A."/>
            <person name="Ohm R.A."/>
            <person name="Kuo A."/>
            <person name="Krutzmann J."/>
            <person name="Morin E."/>
            <person name="Arend M."/>
            <person name="Barry K.W."/>
            <person name="Binder M."/>
            <person name="Choi C."/>
            <person name="Clum A."/>
            <person name="Copeland A."/>
            <person name="Grisel N."/>
            <person name="Haridas S."/>
            <person name="Kipfer T."/>
            <person name="LaButti K."/>
            <person name="Lindquist E."/>
            <person name="Lipzen A."/>
            <person name="Maire R."/>
            <person name="Meier B."/>
            <person name="Mihaltcheva S."/>
            <person name="Molinier V."/>
            <person name="Murat C."/>
            <person name="Poggeler S."/>
            <person name="Quandt C.A."/>
            <person name="Sperisen C."/>
            <person name="Tritt A."/>
            <person name="Tisserant E."/>
            <person name="Crous P.W."/>
            <person name="Henrissat B."/>
            <person name="Nehls U."/>
            <person name="Egli S."/>
            <person name="Spatafora J.W."/>
            <person name="Grigoriev I.V."/>
            <person name="Martin F.M."/>
        </authorList>
    </citation>
    <scope>NUCLEOTIDE SEQUENCE [LARGE SCALE GENOMIC DNA]</scope>
    <source>
        <strain evidence="2 3">CBS 207.34</strain>
    </source>
</reference>
<dbReference type="CDD" id="cd08267">
    <property type="entry name" value="MDR1"/>
    <property type="match status" value="1"/>
</dbReference>
<evidence type="ECO:0000259" key="1">
    <source>
        <dbReference type="SMART" id="SM00829"/>
    </source>
</evidence>
<dbReference type="SMART" id="SM00829">
    <property type="entry name" value="PKS_ER"/>
    <property type="match status" value="1"/>
</dbReference>
<gene>
    <name evidence="2" type="ORF">AOQ84DRAFT_353209</name>
</gene>
<dbReference type="InterPro" id="IPR013154">
    <property type="entry name" value="ADH-like_N"/>
</dbReference>
<name>A0A8E2JVJ3_9PEZI</name>
<organism evidence="2 3">
    <name type="scientific">Glonium stellatum</name>
    <dbReference type="NCBI Taxonomy" id="574774"/>
    <lineage>
        <taxon>Eukaryota</taxon>
        <taxon>Fungi</taxon>
        <taxon>Dikarya</taxon>
        <taxon>Ascomycota</taxon>
        <taxon>Pezizomycotina</taxon>
        <taxon>Dothideomycetes</taxon>
        <taxon>Pleosporomycetidae</taxon>
        <taxon>Gloniales</taxon>
        <taxon>Gloniaceae</taxon>
        <taxon>Glonium</taxon>
    </lineage>
</organism>
<dbReference type="SUPFAM" id="SSF50129">
    <property type="entry name" value="GroES-like"/>
    <property type="match status" value="1"/>
</dbReference>
<dbReference type="GO" id="GO:0016491">
    <property type="term" value="F:oxidoreductase activity"/>
    <property type="evidence" value="ECO:0007669"/>
    <property type="project" value="InterPro"/>
</dbReference>
<dbReference type="GO" id="GO:0005739">
    <property type="term" value="C:mitochondrion"/>
    <property type="evidence" value="ECO:0007669"/>
    <property type="project" value="TreeGrafter"/>
</dbReference>
<dbReference type="EMBL" id="KV749120">
    <property type="protein sequence ID" value="OCL11073.1"/>
    <property type="molecule type" value="Genomic_DNA"/>
</dbReference>